<comment type="similarity">
    <text evidence="2">Belongs to the methyltransferase superfamily. LCMT family.</text>
</comment>
<evidence type="ECO:0000256" key="2">
    <source>
        <dbReference type="ARBA" id="ARBA00010703"/>
    </source>
</evidence>
<evidence type="ECO:0000256" key="4">
    <source>
        <dbReference type="ARBA" id="ARBA00022603"/>
    </source>
</evidence>
<keyword evidence="6" id="KW-0949">S-adenosyl-L-methionine</keyword>
<dbReference type="InterPro" id="IPR029063">
    <property type="entry name" value="SAM-dependent_MTases_sf"/>
</dbReference>
<dbReference type="EMBL" id="JBIMZQ010000004">
    <property type="protein sequence ID" value="KAL3672200.1"/>
    <property type="molecule type" value="Genomic_DNA"/>
</dbReference>
<dbReference type="SUPFAM" id="SSF53335">
    <property type="entry name" value="S-adenosyl-L-methionine-dependent methyltransferases"/>
    <property type="match status" value="1"/>
</dbReference>
<keyword evidence="5" id="KW-0808">Transferase</keyword>
<comment type="catalytic activity">
    <reaction evidence="1">
        <text>[phosphatase 2A protein]-C-terminal L-leucine + S-adenosyl-L-methionine = [phosphatase 2A protein]-C-terminal L-leucine methyl ester + S-adenosyl-L-homocysteine</text>
        <dbReference type="Rhea" id="RHEA:48544"/>
        <dbReference type="Rhea" id="RHEA-COMP:12134"/>
        <dbReference type="Rhea" id="RHEA-COMP:12135"/>
        <dbReference type="ChEBI" id="CHEBI:57856"/>
        <dbReference type="ChEBI" id="CHEBI:59789"/>
        <dbReference type="ChEBI" id="CHEBI:90516"/>
        <dbReference type="ChEBI" id="CHEBI:90517"/>
        <dbReference type="EC" id="2.1.1.233"/>
    </reaction>
</comment>
<evidence type="ECO:0000259" key="8">
    <source>
        <dbReference type="PROSITE" id="PS51186"/>
    </source>
</evidence>
<dbReference type="CDD" id="cd04301">
    <property type="entry name" value="NAT_SF"/>
    <property type="match status" value="1"/>
</dbReference>
<proteinExistence type="inferred from homology"/>
<evidence type="ECO:0000313" key="10">
    <source>
        <dbReference type="Proteomes" id="UP001632037"/>
    </source>
</evidence>
<reference evidence="9 10" key="1">
    <citation type="submission" date="2024-09" db="EMBL/GenBank/DDBJ databases">
        <title>Genome sequencing and assembly of Phytophthora oleae, isolate VK10A, causative agent of rot of olive drupes.</title>
        <authorList>
            <person name="Conti Taguali S."/>
            <person name="Riolo M."/>
            <person name="La Spada F."/>
            <person name="Cacciola S.O."/>
            <person name="Dionisio G."/>
        </authorList>
    </citation>
    <scope>NUCLEOTIDE SEQUENCE [LARGE SCALE GENOMIC DNA]</scope>
    <source>
        <strain evidence="9 10">VK10A</strain>
    </source>
</reference>
<dbReference type="GO" id="GO:0032259">
    <property type="term" value="P:methylation"/>
    <property type="evidence" value="ECO:0007669"/>
    <property type="project" value="UniProtKB-KW"/>
</dbReference>
<evidence type="ECO:0000256" key="6">
    <source>
        <dbReference type="ARBA" id="ARBA00022691"/>
    </source>
</evidence>
<evidence type="ECO:0000256" key="3">
    <source>
        <dbReference type="ARBA" id="ARBA00012834"/>
    </source>
</evidence>
<dbReference type="PROSITE" id="PS51186">
    <property type="entry name" value="GNAT"/>
    <property type="match status" value="1"/>
</dbReference>
<dbReference type="Gene3D" id="3.40.630.30">
    <property type="match status" value="1"/>
</dbReference>
<evidence type="ECO:0000256" key="1">
    <source>
        <dbReference type="ARBA" id="ARBA00000724"/>
    </source>
</evidence>
<dbReference type="PANTHER" id="PTHR13600:SF21">
    <property type="entry name" value="LEUCINE CARBOXYL METHYLTRANSFERASE 1"/>
    <property type="match status" value="1"/>
</dbReference>
<dbReference type="InterPro" id="IPR000182">
    <property type="entry name" value="GNAT_dom"/>
</dbReference>
<gene>
    <name evidence="9" type="ORF">V7S43_002862</name>
</gene>
<dbReference type="EC" id="2.1.1.233" evidence="3"/>
<comment type="caution">
    <text evidence="9">The sequence shown here is derived from an EMBL/GenBank/DDBJ whole genome shotgun (WGS) entry which is preliminary data.</text>
</comment>
<accession>A0ABD3G2J7</accession>
<dbReference type="Proteomes" id="UP001632037">
    <property type="component" value="Unassembled WGS sequence"/>
</dbReference>
<dbReference type="Pfam" id="PF04072">
    <property type="entry name" value="LCM"/>
    <property type="match status" value="1"/>
</dbReference>
<dbReference type="AlphaFoldDB" id="A0ABD3G2J7"/>
<dbReference type="InterPro" id="IPR007213">
    <property type="entry name" value="Ppm1/Ppm2/Tcmp"/>
</dbReference>
<evidence type="ECO:0000313" key="9">
    <source>
        <dbReference type="EMBL" id="KAL3672200.1"/>
    </source>
</evidence>
<dbReference type="Gene3D" id="3.40.50.150">
    <property type="entry name" value="Vaccinia Virus protein VP39"/>
    <property type="match status" value="1"/>
</dbReference>
<sequence>MATLTPSEWHGTSDHNVTETAFDAVKCKLSAVTLDYFQDPFVRFFVEKPTRRIPLIHRGYYLRHVAISRCVELFLSHYTTSSQVTIISLGAGFDTLFFRLLAERQFTGKLSFIEVDCEAIVDVKTKLLSDDNVRAGLFPKDVDSLSVTVPSDGKVAWQCQLSQASYSLINCDLGDVKRLDSTMKAAGVDRSIPTLILAECVLSYLAPEKGTTLLQWIAESFPSGSMALYDPIGLQASGEGDNKKTEKETDAFGSTLQRYFAVKGCTLRGVRGFRSAADHARRFLSLGHWKRYRILDINGVFAACTSTEEKRRLTALEPFDEYADWMLCNAHYAIYLADNCNNQDEGWITGFVQQQHYLLTASSVPQEKSEAVIIRSFQDPDLPAVRSLFESTHLEFAKNSRAVRQFVSNRLRGPSGDMFDVQQAFQVPNNSGFWVAQIGDEVVGCVGVKPLAPATAELCRLSVSPAVRRRGVASALVRAVEEFAKACGAFKQIRLETIGAMEGAQQLYKVLGYIQQPETEQHSSFKLVRFQKTL</sequence>
<dbReference type="SUPFAM" id="SSF55729">
    <property type="entry name" value="Acyl-CoA N-acyltransferases (Nat)"/>
    <property type="match status" value="1"/>
</dbReference>
<feature type="domain" description="N-acetyltransferase" evidence="8">
    <location>
        <begin position="372"/>
        <end position="534"/>
    </location>
</feature>
<dbReference type="InterPro" id="IPR016651">
    <property type="entry name" value="LCMT1"/>
</dbReference>
<dbReference type="Pfam" id="PF00583">
    <property type="entry name" value="Acetyltransf_1"/>
    <property type="match status" value="1"/>
</dbReference>
<name>A0ABD3G2J7_9STRA</name>
<dbReference type="InterPro" id="IPR016181">
    <property type="entry name" value="Acyl_CoA_acyltransferase"/>
</dbReference>
<evidence type="ECO:0000256" key="5">
    <source>
        <dbReference type="ARBA" id="ARBA00022679"/>
    </source>
</evidence>
<dbReference type="GO" id="GO:0018423">
    <property type="term" value="F:protein C-terminal leucine carboxyl O-methyltransferase activity"/>
    <property type="evidence" value="ECO:0007669"/>
    <property type="project" value="UniProtKB-EC"/>
</dbReference>
<dbReference type="PANTHER" id="PTHR13600">
    <property type="entry name" value="LEUCINE CARBOXYL METHYLTRANSFERASE"/>
    <property type="match status" value="1"/>
</dbReference>
<evidence type="ECO:0000256" key="7">
    <source>
        <dbReference type="ARBA" id="ARBA00032526"/>
    </source>
</evidence>
<keyword evidence="4" id="KW-0489">Methyltransferase</keyword>
<protein>
    <recommendedName>
        <fullName evidence="3">[phosphatase 2A protein]-leucine-carboxy methyltransferase</fullName>
        <ecNumber evidence="3">2.1.1.233</ecNumber>
    </recommendedName>
    <alternativeName>
        <fullName evidence="7">[Phosphatase 2A protein]-leucine-carboxy methyltransferase 1</fullName>
    </alternativeName>
</protein>
<keyword evidence="10" id="KW-1185">Reference proteome</keyword>
<organism evidence="9 10">
    <name type="scientific">Phytophthora oleae</name>
    <dbReference type="NCBI Taxonomy" id="2107226"/>
    <lineage>
        <taxon>Eukaryota</taxon>
        <taxon>Sar</taxon>
        <taxon>Stramenopiles</taxon>
        <taxon>Oomycota</taxon>
        <taxon>Peronosporomycetes</taxon>
        <taxon>Peronosporales</taxon>
        <taxon>Peronosporaceae</taxon>
        <taxon>Phytophthora</taxon>
    </lineage>
</organism>